<dbReference type="Proteomes" id="UP000182631">
    <property type="component" value="Unassembled WGS sequence"/>
</dbReference>
<protein>
    <submittedName>
        <fullName evidence="1">Uncharacterized protein</fullName>
    </submittedName>
</protein>
<dbReference type="AlphaFoldDB" id="A0A165B3T0"/>
<dbReference type="PIRSF" id="PIRSF020893">
    <property type="entry name" value="UCP020893"/>
    <property type="match status" value="1"/>
</dbReference>
<accession>A0A165B3T0</accession>
<dbReference type="InterPro" id="IPR016780">
    <property type="entry name" value="UCP020893"/>
</dbReference>
<proteinExistence type="predicted"/>
<gene>
    <name evidence="1" type="ORF">FLM9_752</name>
</gene>
<reference evidence="2" key="1">
    <citation type="submission" date="2016-02" db="EMBL/GenBank/DDBJ databases">
        <authorList>
            <person name="liu f."/>
        </authorList>
    </citation>
    <scope>NUCLEOTIDE SEQUENCE [LARGE SCALE GENOMIC DNA]</scope>
</reference>
<evidence type="ECO:0000313" key="1">
    <source>
        <dbReference type="EMBL" id="SAY40053.1"/>
    </source>
</evidence>
<sequence length="182" mass="19659">MHQEHPLSFAEAINRTEVLLQQWQAGAMTTEALAQQLAGLLSSADGRRGFFVVALTGPSPLLDQPPTPVLEQLHRGGEAVVDLVVRNLAMGTAMALEHRRQGHGEQAQGSLQVQRRAQALLTQLDPLAVRQRLDQLLAATEGHGADVAFLERWNYDAAQGQAIAQVVAATQGSLTWGKSQFV</sequence>
<organism evidence="1 2">
    <name type="scientific">Candidatus Synechococcus spongiarum</name>
    <dbReference type="NCBI Taxonomy" id="431041"/>
    <lineage>
        <taxon>Bacteria</taxon>
        <taxon>Bacillati</taxon>
        <taxon>Cyanobacteriota</taxon>
        <taxon>Cyanophyceae</taxon>
        <taxon>Synechococcales</taxon>
        <taxon>Synechococcaceae</taxon>
        <taxon>Synechococcus</taxon>
    </lineage>
</organism>
<dbReference type="OrthoDB" id="465343at2"/>
<keyword evidence="2" id="KW-1185">Reference proteome</keyword>
<dbReference type="EMBL" id="FITM01000086">
    <property type="protein sequence ID" value="SAY40053.1"/>
    <property type="molecule type" value="Genomic_DNA"/>
</dbReference>
<evidence type="ECO:0000313" key="2">
    <source>
        <dbReference type="Proteomes" id="UP000182631"/>
    </source>
</evidence>
<name>A0A165B3T0_9SYNE</name>